<proteinExistence type="predicted"/>
<evidence type="ECO:0000313" key="1">
    <source>
        <dbReference type="EMBL" id="KDS54574.1"/>
    </source>
</evidence>
<accession>A0A069SJJ3</accession>
<sequence>MLHSPFSMLQTCPIWHKVPKLLPYLLGYIFFFELFLCT</sequence>
<dbReference type="Proteomes" id="UP000027661">
    <property type="component" value="Unassembled WGS sequence"/>
</dbReference>
<organism evidence="1 2">
    <name type="scientific">Phocaeicola vulgatus str. 3975 RP4</name>
    <dbReference type="NCBI Taxonomy" id="1339352"/>
    <lineage>
        <taxon>Bacteria</taxon>
        <taxon>Pseudomonadati</taxon>
        <taxon>Bacteroidota</taxon>
        <taxon>Bacteroidia</taxon>
        <taxon>Bacteroidales</taxon>
        <taxon>Bacteroidaceae</taxon>
        <taxon>Phocaeicola</taxon>
    </lineage>
</organism>
<name>A0A069SJJ3_PHOVU</name>
<dbReference type="AlphaFoldDB" id="A0A069SJJ3"/>
<protein>
    <submittedName>
        <fullName evidence="1">Uncharacterized protein</fullName>
    </submittedName>
</protein>
<evidence type="ECO:0000313" key="2">
    <source>
        <dbReference type="Proteomes" id="UP000027661"/>
    </source>
</evidence>
<comment type="caution">
    <text evidence="1">The sequence shown here is derived from an EMBL/GenBank/DDBJ whole genome shotgun (WGS) entry which is preliminary data.</text>
</comment>
<gene>
    <name evidence="1" type="ORF">M099_1672</name>
</gene>
<reference evidence="1 2" key="1">
    <citation type="submission" date="2014-04" db="EMBL/GenBank/DDBJ databases">
        <authorList>
            <person name="Sears C."/>
            <person name="Carroll K."/>
            <person name="Sack B.R."/>
            <person name="Qadri F."/>
            <person name="Myers L.L."/>
            <person name="Chung G.-T."/>
            <person name="Escheverria P."/>
            <person name="Fraser C.M."/>
            <person name="Sadzewicz L."/>
            <person name="Shefchek K.A."/>
            <person name="Tallon L."/>
            <person name="Das S.P."/>
            <person name="Daugherty S."/>
            <person name="Mongodin E.F."/>
        </authorList>
    </citation>
    <scope>NUCLEOTIDE SEQUENCE [LARGE SCALE GENOMIC DNA]</scope>
    <source>
        <strain evidence="1 2">3975 RP4</strain>
    </source>
</reference>
<dbReference type="EMBL" id="JNHM01000020">
    <property type="protein sequence ID" value="KDS54574.1"/>
    <property type="molecule type" value="Genomic_DNA"/>
</dbReference>